<protein>
    <submittedName>
        <fullName evidence="1">Phytanoyl-CoA dioxygenase family protein</fullName>
    </submittedName>
</protein>
<evidence type="ECO:0000313" key="2">
    <source>
        <dbReference type="Proteomes" id="UP001595699"/>
    </source>
</evidence>
<accession>A0ABV7YCK2</accession>
<evidence type="ECO:0000313" key="1">
    <source>
        <dbReference type="EMBL" id="MFC3762883.1"/>
    </source>
</evidence>
<organism evidence="1 2">
    <name type="scientific">Tenggerimyces flavus</name>
    <dbReference type="NCBI Taxonomy" id="1708749"/>
    <lineage>
        <taxon>Bacteria</taxon>
        <taxon>Bacillati</taxon>
        <taxon>Actinomycetota</taxon>
        <taxon>Actinomycetes</taxon>
        <taxon>Propionibacteriales</taxon>
        <taxon>Nocardioidaceae</taxon>
        <taxon>Tenggerimyces</taxon>
    </lineage>
</organism>
<dbReference type="SUPFAM" id="SSF51197">
    <property type="entry name" value="Clavaminate synthase-like"/>
    <property type="match status" value="1"/>
</dbReference>
<dbReference type="Pfam" id="PF05721">
    <property type="entry name" value="PhyH"/>
    <property type="match status" value="1"/>
</dbReference>
<dbReference type="PANTHER" id="PTHR31630">
    <property type="entry name" value="PHYTANOYL-COA DIOXYGENASE-RELATED-RELATED"/>
    <property type="match status" value="1"/>
</dbReference>
<sequence>MTDTINLPQVLSDSEVEQFWEQGYFLVKGVFSKEEAEYYRNLILGLIPPNLDIPEHWHVASGRIKPHFTPGNHTYDSPDFIPLFQNEKLYAVVAQLLQSHRLRSFDGSIGITVRNDDQRDNSRSQTLHIDASVPTDLDNFLFTLKEVQLGGCFYFTDVQPDGGGIHVVPGGHRIVESESRADPQGRHLHNDWKQIHHLQSVEVTGEAGDFALLHHLMPHGASHNRRPTARVAQFLRYVRDDHPHGAGSKPAAGLYNELQIAAMSDLGRKLLGVDPW</sequence>
<proteinExistence type="predicted"/>
<keyword evidence="2" id="KW-1185">Reference proteome</keyword>
<name>A0ABV7YCK2_9ACTN</name>
<keyword evidence="1" id="KW-0223">Dioxygenase</keyword>
<comment type="caution">
    <text evidence="1">The sequence shown here is derived from an EMBL/GenBank/DDBJ whole genome shotgun (WGS) entry which is preliminary data.</text>
</comment>
<dbReference type="RefSeq" id="WP_205113766.1">
    <property type="nucleotide sequence ID" value="NZ_JAFBCM010000001.1"/>
</dbReference>
<dbReference type="InterPro" id="IPR008775">
    <property type="entry name" value="Phytyl_CoA_dOase-like"/>
</dbReference>
<dbReference type="GO" id="GO:0051213">
    <property type="term" value="F:dioxygenase activity"/>
    <property type="evidence" value="ECO:0007669"/>
    <property type="project" value="UniProtKB-KW"/>
</dbReference>
<dbReference type="Proteomes" id="UP001595699">
    <property type="component" value="Unassembled WGS sequence"/>
</dbReference>
<dbReference type="EMBL" id="JBHRZH010000016">
    <property type="protein sequence ID" value="MFC3762883.1"/>
    <property type="molecule type" value="Genomic_DNA"/>
</dbReference>
<gene>
    <name evidence="1" type="ORF">ACFOUW_18730</name>
</gene>
<reference evidence="2" key="1">
    <citation type="journal article" date="2019" name="Int. J. Syst. Evol. Microbiol.">
        <title>The Global Catalogue of Microorganisms (GCM) 10K type strain sequencing project: providing services to taxonomists for standard genome sequencing and annotation.</title>
        <authorList>
            <consortium name="The Broad Institute Genomics Platform"/>
            <consortium name="The Broad Institute Genome Sequencing Center for Infectious Disease"/>
            <person name="Wu L."/>
            <person name="Ma J."/>
        </authorList>
    </citation>
    <scope>NUCLEOTIDE SEQUENCE [LARGE SCALE GENOMIC DNA]</scope>
    <source>
        <strain evidence="2">CGMCC 4.7241</strain>
    </source>
</reference>
<keyword evidence="1" id="KW-0560">Oxidoreductase</keyword>
<dbReference type="Gene3D" id="2.60.120.620">
    <property type="entry name" value="q2cbj1_9rhob like domain"/>
    <property type="match status" value="1"/>
</dbReference>